<evidence type="ECO:0000313" key="3">
    <source>
        <dbReference type="Proteomes" id="UP000324233"/>
    </source>
</evidence>
<dbReference type="RefSeq" id="WP_148592351.1">
    <property type="nucleotide sequence ID" value="NZ_CP042997.1"/>
</dbReference>
<keyword evidence="3" id="KW-1185">Reference proteome</keyword>
<organism evidence="2 3">
    <name type="scientific">Aquisphaera giovannonii</name>
    <dbReference type="NCBI Taxonomy" id="406548"/>
    <lineage>
        <taxon>Bacteria</taxon>
        <taxon>Pseudomonadati</taxon>
        <taxon>Planctomycetota</taxon>
        <taxon>Planctomycetia</taxon>
        <taxon>Isosphaerales</taxon>
        <taxon>Isosphaeraceae</taxon>
        <taxon>Aquisphaera</taxon>
    </lineage>
</organism>
<gene>
    <name evidence="2" type="ORF">OJF2_13460</name>
</gene>
<feature type="transmembrane region" description="Helical" evidence="1">
    <location>
        <begin position="51"/>
        <end position="75"/>
    </location>
</feature>
<reference evidence="2 3" key="1">
    <citation type="submission" date="2019-08" db="EMBL/GenBank/DDBJ databases">
        <title>Deep-cultivation of Planctomycetes and their phenomic and genomic characterization uncovers novel biology.</title>
        <authorList>
            <person name="Wiegand S."/>
            <person name="Jogler M."/>
            <person name="Boedeker C."/>
            <person name="Pinto D."/>
            <person name="Vollmers J."/>
            <person name="Rivas-Marin E."/>
            <person name="Kohn T."/>
            <person name="Peeters S.H."/>
            <person name="Heuer A."/>
            <person name="Rast P."/>
            <person name="Oberbeckmann S."/>
            <person name="Bunk B."/>
            <person name="Jeske O."/>
            <person name="Meyerdierks A."/>
            <person name="Storesund J.E."/>
            <person name="Kallscheuer N."/>
            <person name="Luecker S."/>
            <person name="Lage O.M."/>
            <person name="Pohl T."/>
            <person name="Merkel B.J."/>
            <person name="Hornburger P."/>
            <person name="Mueller R.-W."/>
            <person name="Bruemmer F."/>
            <person name="Labrenz M."/>
            <person name="Spormann A.M."/>
            <person name="Op den Camp H."/>
            <person name="Overmann J."/>
            <person name="Amann R."/>
            <person name="Jetten M.S.M."/>
            <person name="Mascher T."/>
            <person name="Medema M.H."/>
            <person name="Devos D.P."/>
            <person name="Kaster A.-K."/>
            <person name="Ovreas L."/>
            <person name="Rohde M."/>
            <person name="Galperin M.Y."/>
            <person name="Jogler C."/>
        </authorList>
    </citation>
    <scope>NUCLEOTIDE SEQUENCE [LARGE SCALE GENOMIC DNA]</scope>
    <source>
        <strain evidence="2 3">OJF2</strain>
    </source>
</reference>
<dbReference type="AlphaFoldDB" id="A0A5B9VY72"/>
<dbReference type="Proteomes" id="UP000324233">
    <property type="component" value="Chromosome"/>
</dbReference>
<evidence type="ECO:0000313" key="2">
    <source>
        <dbReference type="EMBL" id="QEH32861.1"/>
    </source>
</evidence>
<dbReference type="EMBL" id="CP042997">
    <property type="protein sequence ID" value="QEH32861.1"/>
    <property type="molecule type" value="Genomic_DNA"/>
</dbReference>
<evidence type="ECO:0000256" key="1">
    <source>
        <dbReference type="SAM" id="Phobius"/>
    </source>
</evidence>
<keyword evidence="1" id="KW-1133">Transmembrane helix</keyword>
<accession>A0A5B9VY72</accession>
<sequence>MRALTGAIITAGALVGLGLAALGLGTRYQNLATSQPAEVNYLRFIQLDTPMMLIIVVLLAALIVGLATAFVGLAYEHEEFGYRRLGADADLPPRAR</sequence>
<keyword evidence="1" id="KW-0472">Membrane</keyword>
<protein>
    <submittedName>
        <fullName evidence="2">Uncharacterized protein</fullName>
    </submittedName>
</protein>
<dbReference type="KEGG" id="agv:OJF2_13460"/>
<proteinExistence type="predicted"/>
<keyword evidence="1" id="KW-0812">Transmembrane</keyword>
<name>A0A5B9VY72_9BACT</name>